<dbReference type="Proteomes" id="UP000563898">
    <property type="component" value="Unassembled WGS sequence"/>
</dbReference>
<dbReference type="GO" id="GO:0009312">
    <property type="term" value="P:oligosaccharide biosynthetic process"/>
    <property type="evidence" value="ECO:0007669"/>
    <property type="project" value="InterPro"/>
</dbReference>
<dbReference type="RefSeq" id="WP_006369226.1">
    <property type="nucleotide sequence ID" value="NZ_JAAXPC010000002.1"/>
</dbReference>
<dbReference type="EMBL" id="JAAXPC010000002">
    <property type="protein sequence ID" value="NKY00903.1"/>
    <property type="molecule type" value="Genomic_DNA"/>
</dbReference>
<dbReference type="Pfam" id="PF05401">
    <property type="entry name" value="NodS"/>
    <property type="match status" value="1"/>
</dbReference>
<gene>
    <name evidence="1" type="ORF">HGA05_04885</name>
</gene>
<protein>
    <submittedName>
        <fullName evidence="1">Methyltransferase domain-containing protein</fullName>
    </submittedName>
</protein>
<proteinExistence type="predicted"/>
<dbReference type="AlphaFoldDB" id="A0A846WJ60"/>
<dbReference type="InterPro" id="IPR008715">
    <property type="entry name" value="SAM-MeTfrase_NodS-like"/>
</dbReference>
<dbReference type="InterPro" id="IPR029063">
    <property type="entry name" value="SAM-dependent_MTases_sf"/>
</dbReference>
<evidence type="ECO:0000313" key="1">
    <source>
        <dbReference type="EMBL" id="NKY00903.1"/>
    </source>
</evidence>
<evidence type="ECO:0000313" key="2">
    <source>
        <dbReference type="Proteomes" id="UP000563898"/>
    </source>
</evidence>
<keyword evidence="1" id="KW-0489">Methyltransferase</keyword>
<reference evidence="1 2" key="1">
    <citation type="submission" date="2020-04" db="EMBL/GenBank/DDBJ databases">
        <title>MicrobeNet Type strains.</title>
        <authorList>
            <person name="Nicholson A.C."/>
        </authorList>
    </citation>
    <scope>NUCLEOTIDE SEQUENCE [LARGE SCALE GENOMIC DNA]</scope>
    <source>
        <strain evidence="1 2">ATCC BAA-14</strain>
    </source>
</reference>
<keyword evidence="1" id="KW-0808">Transferase</keyword>
<comment type="caution">
    <text evidence="1">The sequence shown here is derived from an EMBL/GenBank/DDBJ whole genome shotgun (WGS) entry which is preliminary data.</text>
</comment>
<dbReference type="GO" id="GO:0032259">
    <property type="term" value="P:methylation"/>
    <property type="evidence" value="ECO:0007669"/>
    <property type="project" value="UniProtKB-KW"/>
</dbReference>
<organism evidence="1 2">
    <name type="scientific">Gordonia polyisoprenivorans</name>
    <dbReference type="NCBI Taxonomy" id="84595"/>
    <lineage>
        <taxon>Bacteria</taxon>
        <taxon>Bacillati</taxon>
        <taxon>Actinomycetota</taxon>
        <taxon>Actinomycetes</taxon>
        <taxon>Mycobacteriales</taxon>
        <taxon>Gordoniaceae</taxon>
        <taxon>Gordonia</taxon>
    </lineage>
</organism>
<sequence length="213" mass="23873">MTTPRHPDDGPKTLPENYFDDVYRDTDDPWGFTDRWYEQRKYALTLASLTAPRYRRIFEPGCSIGVLSAALADRSEEIACIDVSARAVELAVRRLATTDARVSVSTGDLTGPWPPGTFDLIVLSEVLYYLGDADLDAVVERLPGALTDDGEVIAVHWRWPVADYPQSGDAVHDRLLHSPLLHYSGYRDRDLCLDVFHRGPRDSVAQREGLTPD</sequence>
<name>A0A846WJ60_9ACTN</name>
<dbReference type="CDD" id="cd02440">
    <property type="entry name" value="AdoMet_MTases"/>
    <property type="match status" value="1"/>
</dbReference>
<dbReference type="GO" id="GO:0008757">
    <property type="term" value="F:S-adenosylmethionine-dependent methyltransferase activity"/>
    <property type="evidence" value="ECO:0007669"/>
    <property type="project" value="InterPro"/>
</dbReference>
<dbReference type="SUPFAM" id="SSF53335">
    <property type="entry name" value="S-adenosyl-L-methionine-dependent methyltransferases"/>
    <property type="match status" value="1"/>
</dbReference>
<accession>A0A846WJ60</accession>
<dbReference type="Gene3D" id="3.40.50.150">
    <property type="entry name" value="Vaccinia Virus protein VP39"/>
    <property type="match status" value="1"/>
</dbReference>